<dbReference type="RefSeq" id="WP_376945922.1">
    <property type="nucleotide sequence ID" value="NZ_CP171449.1"/>
</dbReference>
<comment type="caution">
    <text evidence="1">The sequence shown here is derived from an EMBL/GenBank/DDBJ whole genome shotgun (WGS) entry which is preliminary data.</text>
</comment>
<evidence type="ECO:0000313" key="1">
    <source>
        <dbReference type="EMBL" id="MFC0710162.1"/>
    </source>
</evidence>
<proteinExistence type="predicted"/>
<evidence type="ECO:0000313" key="2">
    <source>
        <dbReference type="Proteomes" id="UP001589891"/>
    </source>
</evidence>
<dbReference type="Proteomes" id="UP001589891">
    <property type="component" value="Unassembled WGS sequence"/>
</dbReference>
<organism evidence="1 2">
    <name type="scientific">Azorhizophilus paspali</name>
    <name type="common">Azotobacter paspali</name>
    <dbReference type="NCBI Taxonomy" id="69963"/>
    <lineage>
        <taxon>Bacteria</taxon>
        <taxon>Pseudomonadati</taxon>
        <taxon>Pseudomonadota</taxon>
        <taxon>Gammaproteobacteria</taxon>
        <taxon>Pseudomonadales</taxon>
        <taxon>Pseudomonadaceae</taxon>
        <taxon>Azorhizophilus</taxon>
    </lineage>
</organism>
<name>A0ABV6SKV1_AZOPA</name>
<keyword evidence="2" id="KW-1185">Reference proteome</keyword>
<sequence length="193" mass="21440">MILSNSYEQLINLNTTLQPGCANLPSISTLQVNGHALPMICGNNGAGRNETIQVIGRLGSNPTIAALNFGQMGAAIRSLHDIDYFLTAQTDPDQIMNFKVYRLTMDDSIFGFIPAEDEQSRNIYRSVLRNYLAAQINTEQHVVETLRLIEQSRLQLVQQCEAFKLLSEKNSANFSRGLKIKLNALHTQACKGN</sequence>
<gene>
    <name evidence="1" type="ORF">ACFFGX_11510</name>
</gene>
<accession>A0ABV6SKV1</accession>
<protein>
    <submittedName>
        <fullName evidence="1">Uncharacterized protein</fullName>
    </submittedName>
</protein>
<reference evidence="1 2" key="1">
    <citation type="submission" date="2024-09" db="EMBL/GenBank/DDBJ databases">
        <authorList>
            <person name="Sun Q."/>
            <person name="Mori K."/>
        </authorList>
    </citation>
    <scope>NUCLEOTIDE SEQUENCE [LARGE SCALE GENOMIC DNA]</scope>
    <source>
        <strain evidence="1 2">NCAIM B.01794</strain>
    </source>
</reference>
<dbReference type="EMBL" id="JBHLSS010000069">
    <property type="protein sequence ID" value="MFC0710162.1"/>
    <property type="molecule type" value="Genomic_DNA"/>
</dbReference>